<dbReference type="SUPFAM" id="SSF57196">
    <property type="entry name" value="EGF/Laminin"/>
    <property type="match status" value="7"/>
</dbReference>
<feature type="disulfide bond" evidence="6">
    <location>
        <begin position="373"/>
        <end position="390"/>
    </location>
</feature>
<dbReference type="Gene3D" id="2.20.100.10">
    <property type="entry name" value="Thrombospondin type-1 (TSP1) repeat"/>
    <property type="match status" value="1"/>
</dbReference>
<dbReference type="Pfam" id="PF00090">
    <property type="entry name" value="TSP_1"/>
    <property type="match status" value="1"/>
</dbReference>
<feature type="compositionally biased region" description="Basic residues" evidence="7">
    <location>
        <begin position="1543"/>
        <end position="1559"/>
    </location>
</feature>
<dbReference type="CDD" id="cd00057">
    <property type="entry name" value="FA58C"/>
    <property type="match status" value="1"/>
</dbReference>
<keyword evidence="13" id="KW-1185">Reference proteome</keyword>
<dbReference type="PROSITE" id="PS01186">
    <property type="entry name" value="EGF_2"/>
    <property type="match status" value="3"/>
</dbReference>
<comment type="caution">
    <text evidence="6">Lacks conserved residue(s) required for the propagation of feature annotation.</text>
</comment>
<feature type="transmembrane region" description="Helical" evidence="8">
    <location>
        <begin position="6"/>
        <end position="28"/>
    </location>
</feature>
<sequence length="1559" mass="171756">VVGVVVVVVVVVVEVVVLLKVIVVVVVVEEVVSVIIAEVVAVIVFQGNTDRNGIVRHELSPIIRASKIRFEVLAWHNNIAMRVELYGCSDPCSSNPCLNNGTCTSDPSGSYTCACPPMYTDSLCATLEECHGPLGMQSGAIRDHQLIASSEKDNSSSVRYARLHYENKKKPKSWVPLLDHRDQWLQVNLGNELTWVTGVATQGKQGKRGAWVKNFLLRYWGAGVRAQLYKGHGDIHSKLFVANTDSSSVSRHELEPPVRASFFRFYTRQWHNNIALRIELYGCRDSCLSYPCLNGGTCNRNLITGGYTCSCSSGYNGDRCEIGDVCSLSQPCLNGGTCLFLHHWPYFRCSCSAGYLGHNCWYQIPDQCSPSPCFNGGTCEYIDEWPYFECACPSSYSSYNCGSESGDPCSPEPCLNGGTCTAESNPLGFECSCPSGYIGFNCGVEQGDRCSDNPCNNDGMCTAENNLLGYSCNCSSEFVGFDCSLLKDDPCLPNPCKNDGNCTRTVDLKDFTCNCTSEYIGDTCGNRIVHGNWSDWNEWPNCNKPCNGGSKTRKRRCDNPAPAFGGKNCEGLPTETESCNLASCPAEMINYKLKLKSRDWNSNLASVETEDYMDLEDTIKKEVINFYNKRDEDVTVVVLEFRPGSVISSFNVTYPGIDSLQIVSIQEEIAGGALGETSAELLNITASNVPGAPLITEATSTTSTSIELEWTAVFQPPSAPLLGYVIVYKEINRKFQPDIMKSLPPNPSKAVLEDLKKFTNYTIRVYAFTSSGNGASSKAVSVSTQEDVPSEPPPNSVIKSTSENSIRVSWEQISQVHVHGVLLGYEVRYAIDDGSSPWVSKTLGVDEYEIHLKDLEYFTPYKVVVCARTSKGCGEEYSDIAYTFGDVPSKPPQSVAAERLKAAEFIKVTWSPVPFGYVGGLLMGYSIKYRRIVTAEKEVLPWEEETAIAKSTDLFIFLKVQTYSIYEIKVAAFTQKGVGPYSDYVYGETCRCPKILYTNYWSASPYLRVNRQNKKFGGILSNIVIDMIQVACDTCPEYGRTTVKTDSNGKGKDAFKKSLLGVLADIDNIPQISFPIYGNEYITRFMGSNVYINLVESPGLAFIAVKRMPGTAARNMISAVLDCAPLVVLSGCMAFIAGFIVWVLDMKQNPDEFPASFSKGVGEGFWWSFISMTTVGYGDRSPRSVPARIFGIAWTLTGLVIISILIGTICSALTSSTISYPVTLYGTKIGAIQNSTEQRVGTLKNARVNEDKKYTNFEDIRSALEDGKVEGALLDTYVAAEHKDELFNDKIFVKEILDRPFGYGVVLSGAAVNVEQRCRDYISMQISKIIQIIQNTTETLDPASSDEDVEQSTGLFDGSSDMFVIAMASLIGMLAVAVIVGLIYHYKIFVPLENKVARLKSSTSHFASKEAFVEEMSEFVNSFYSELFIKINASKEKNKQAIKKIKEKHTVGKKLGGSAKSSKIPGLVIKNPVYSSSSAENSFDMKRKLIGPSSKKSLPDQTQQWHSPNSAALNRAEVLLRSKSSSNNHRQRDMGCETTLHNSKAKKSYTKPRKLNIVK</sequence>
<dbReference type="EMBL" id="CALNXJ010000030">
    <property type="protein sequence ID" value="CAH3136101.1"/>
    <property type="molecule type" value="Genomic_DNA"/>
</dbReference>
<dbReference type="FunFam" id="2.60.120.260:FF:000016">
    <property type="entry name" value="Contactin-associated protein-like 4 isoform 1"/>
    <property type="match status" value="1"/>
</dbReference>
<feature type="disulfide bond" evidence="6">
    <location>
        <begin position="311"/>
        <end position="320"/>
    </location>
</feature>
<feature type="domain" description="F5/8 type C" evidence="9">
    <location>
        <begin position="130"/>
        <end position="283"/>
    </location>
</feature>
<feature type="domain" description="EGF-like" evidence="10">
    <location>
        <begin position="284"/>
        <end position="321"/>
    </location>
</feature>
<dbReference type="InterPro" id="IPR001881">
    <property type="entry name" value="EGF-like_Ca-bd_dom"/>
</dbReference>
<evidence type="ECO:0000256" key="4">
    <source>
        <dbReference type="ARBA" id="ARBA00023157"/>
    </source>
</evidence>
<dbReference type="SUPFAM" id="SSF49785">
    <property type="entry name" value="Galactose-binding domain-like"/>
    <property type="match status" value="2"/>
</dbReference>
<feature type="region of interest" description="Disordered" evidence="7">
    <location>
        <begin position="772"/>
        <end position="800"/>
    </location>
</feature>
<evidence type="ECO:0000259" key="10">
    <source>
        <dbReference type="PROSITE" id="PS50026"/>
    </source>
</evidence>
<accession>A0AAU9X4C6</accession>
<evidence type="ECO:0000256" key="6">
    <source>
        <dbReference type="PROSITE-ProRule" id="PRU00076"/>
    </source>
</evidence>
<evidence type="ECO:0000313" key="12">
    <source>
        <dbReference type="EMBL" id="CAH3136101.1"/>
    </source>
</evidence>
<dbReference type="CDD" id="cd00054">
    <property type="entry name" value="EGF_CA"/>
    <property type="match status" value="5"/>
</dbReference>
<keyword evidence="2" id="KW-0732">Signal</keyword>
<feature type="disulfide bond" evidence="6">
    <location>
        <begin position="474"/>
        <end position="483"/>
    </location>
</feature>
<feature type="non-terminal residue" evidence="12">
    <location>
        <position position="1"/>
    </location>
</feature>
<feature type="transmembrane region" description="Helical" evidence="8">
    <location>
        <begin position="1192"/>
        <end position="1214"/>
    </location>
</feature>
<evidence type="ECO:0000259" key="9">
    <source>
        <dbReference type="PROSITE" id="PS50022"/>
    </source>
</evidence>
<comment type="caution">
    <text evidence="12">The sequence shown here is derived from an EMBL/GenBank/DDBJ whole genome shotgun (WGS) entry which is preliminary data.</text>
</comment>
<dbReference type="FunFam" id="2.10.25.10:FF:000173">
    <property type="entry name" value="Neurogenic locus notch protein 2"/>
    <property type="match status" value="1"/>
</dbReference>
<keyword evidence="1 6" id="KW-0245">EGF-like domain</keyword>
<dbReference type="PROSITE" id="PS50022">
    <property type="entry name" value="FA58C_3"/>
    <property type="match status" value="2"/>
</dbReference>
<feature type="domain" description="EGF-like" evidence="10">
    <location>
        <begin position="405"/>
        <end position="443"/>
    </location>
</feature>
<dbReference type="InterPro" id="IPR013099">
    <property type="entry name" value="K_chnl_dom"/>
</dbReference>
<feature type="transmembrane region" description="Helical" evidence="8">
    <location>
        <begin position="1362"/>
        <end position="1384"/>
    </location>
</feature>
<feature type="domain" description="Fibronectin type-III" evidence="11">
    <location>
        <begin position="689"/>
        <end position="787"/>
    </location>
</feature>
<dbReference type="InterPro" id="IPR000421">
    <property type="entry name" value="FA58C"/>
</dbReference>
<dbReference type="InterPro" id="IPR000884">
    <property type="entry name" value="TSP1_rpt"/>
</dbReference>
<dbReference type="InterPro" id="IPR000742">
    <property type="entry name" value="EGF"/>
</dbReference>
<feature type="domain" description="F5/8 type C" evidence="9">
    <location>
        <begin position="1"/>
        <end position="88"/>
    </location>
</feature>
<feature type="domain" description="EGF-like" evidence="10">
    <location>
        <begin position="364"/>
        <end position="402"/>
    </location>
</feature>
<dbReference type="Gene3D" id="2.60.120.260">
    <property type="entry name" value="Galactose-binding domain-like"/>
    <property type="match status" value="2"/>
</dbReference>
<dbReference type="InterPro" id="IPR036116">
    <property type="entry name" value="FN3_sf"/>
</dbReference>
<evidence type="ECO:0000313" key="13">
    <source>
        <dbReference type="Proteomes" id="UP001159428"/>
    </source>
</evidence>
<evidence type="ECO:0000259" key="11">
    <source>
        <dbReference type="PROSITE" id="PS50853"/>
    </source>
</evidence>
<feature type="transmembrane region" description="Helical" evidence="8">
    <location>
        <begin position="1164"/>
        <end position="1180"/>
    </location>
</feature>
<dbReference type="PANTHER" id="PTHR24033:SF193">
    <property type="entry name" value="NETRIN-G1-RELATED"/>
    <property type="match status" value="1"/>
</dbReference>
<feature type="disulfide bond" evidence="6">
    <location>
        <begin position="433"/>
        <end position="442"/>
    </location>
</feature>
<dbReference type="Pfam" id="PF00008">
    <property type="entry name" value="EGF"/>
    <property type="match status" value="3"/>
</dbReference>
<feature type="disulfide bond" evidence="6">
    <location>
        <begin position="332"/>
        <end position="349"/>
    </location>
</feature>
<feature type="disulfide bond" evidence="6">
    <location>
        <begin position="351"/>
        <end position="360"/>
    </location>
</feature>
<dbReference type="InterPro" id="IPR008979">
    <property type="entry name" value="Galactose-bd-like_sf"/>
</dbReference>
<feature type="disulfide bond" evidence="6">
    <location>
        <begin position="292"/>
        <end position="309"/>
    </location>
</feature>
<feature type="disulfide bond" evidence="6">
    <location>
        <begin position="115"/>
        <end position="124"/>
    </location>
</feature>
<feature type="disulfide bond" evidence="6">
    <location>
        <begin position="414"/>
        <end position="431"/>
    </location>
</feature>
<feature type="compositionally biased region" description="Polar residues" evidence="7">
    <location>
        <begin position="1494"/>
        <end position="1512"/>
    </location>
</feature>
<feature type="domain" description="EGF-like" evidence="10">
    <location>
        <begin position="322"/>
        <end position="361"/>
    </location>
</feature>
<feature type="domain" description="EGF-like" evidence="10">
    <location>
        <begin position="446"/>
        <end position="484"/>
    </location>
</feature>
<dbReference type="SUPFAM" id="SSF81324">
    <property type="entry name" value="Voltage-gated potassium channels"/>
    <property type="match status" value="1"/>
</dbReference>
<organism evidence="12 13">
    <name type="scientific">Pocillopora meandrina</name>
    <dbReference type="NCBI Taxonomy" id="46732"/>
    <lineage>
        <taxon>Eukaryota</taxon>
        <taxon>Metazoa</taxon>
        <taxon>Cnidaria</taxon>
        <taxon>Anthozoa</taxon>
        <taxon>Hexacorallia</taxon>
        <taxon>Scleractinia</taxon>
        <taxon>Astrocoeniina</taxon>
        <taxon>Pocilloporidae</taxon>
        <taxon>Pocillopora</taxon>
    </lineage>
</organism>
<dbReference type="PROSITE" id="PS00022">
    <property type="entry name" value="EGF_1"/>
    <property type="match status" value="5"/>
</dbReference>
<reference evidence="12 13" key="1">
    <citation type="submission" date="2022-05" db="EMBL/GenBank/DDBJ databases">
        <authorList>
            <consortium name="Genoscope - CEA"/>
            <person name="William W."/>
        </authorList>
    </citation>
    <scope>NUCLEOTIDE SEQUENCE [LARGE SCALE GENOMIC DNA]</scope>
</reference>
<feature type="compositionally biased region" description="Polar residues" evidence="7">
    <location>
        <begin position="772"/>
        <end position="787"/>
    </location>
</feature>
<dbReference type="Proteomes" id="UP001159428">
    <property type="component" value="Unassembled WGS sequence"/>
</dbReference>
<feature type="transmembrane region" description="Helical" evidence="8">
    <location>
        <begin position="1116"/>
        <end position="1144"/>
    </location>
</feature>
<keyword evidence="4 6" id="KW-1015">Disulfide bond</keyword>
<dbReference type="SMART" id="SM00179">
    <property type="entry name" value="EGF_CA"/>
    <property type="match status" value="4"/>
</dbReference>
<gene>
    <name evidence="12" type="ORF">PMEA_00017593</name>
</gene>
<feature type="disulfide bond" evidence="6">
    <location>
        <begin position="455"/>
        <end position="472"/>
    </location>
</feature>
<dbReference type="Gene3D" id="2.60.40.10">
    <property type="entry name" value="Immunoglobulins"/>
    <property type="match status" value="3"/>
</dbReference>
<dbReference type="InterPro" id="IPR036383">
    <property type="entry name" value="TSP1_rpt_sf"/>
</dbReference>
<dbReference type="Pfam" id="PF00041">
    <property type="entry name" value="fn3"/>
    <property type="match status" value="3"/>
</dbReference>
<dbReference type="CDD" id="cd00063">
    <property type="entry name" value="FN3"/>
    <property type="match status" value="3"/>
</dbReference>
<dbReference type="GO" id="GO:0005509">
    <property type="term" value="F:calcium ion binding"/>
    <property type="evidence" value="ECO:0007669"/>
    <property type="project" value="InterPro"/>
</dbReference>
<proteinExistence type="predicted"/>
<evidence type="ECO:0000256" key="5">
    <source>
        <dbReference type="ARBA" id="ARBA00023180"/>
    </source>
</evidence>
<dbReference type="PANTHER" id="PTHR24033">
    <property type="entry name" value="EGF-LIKE DOMAIN-CONTAINING PROTEIN"/>
    <property type="match status" value="1"/>
</dbReference>
<dbReference type="SMART" id="SM00181">
    <property type="entry name" value="EGF"/>
    <property type="match status" value="7"/>
</dbReference>
<feature type="region of interest" description="Disordered" evidence="7">
    <location>
        <begin position="1490"/>
        <end position="1559"/>
    </location>
</feature>
<dbReference type="Pfam" id="PF00754">
    <property type="entry name" value="F5_F8_type_C"/>
    <property type="match status" value="1"/>
</dbReference>
<dbReference type="SMART" id="SM00231">
    <property type="entry name" value="FA58C"/>
    <property type="match status" value="1"/>
</dbReference>
<dbReference type="SUPFAM" id="SSF82895">
    <property type="entry name" value="TSP-1 type 1 repeat"/>
    <property type="match status" value="1"/>
</dbReference>
<name>A0AAU9X4C6_9CNID</name>
<dbReference type="PROSITE" id="PS50853">
    <property type="entry name" value="FN3"/>
    <property type="match status" value="2"/>
</dbReference>
<evidence type="ECO:0000256" key="2">
    <source>
        <dbReference type="ARBA" id="ARBA00022729"/>
    </source>
</evidence>
<feature type="domain" description="Fibronectin type-III" evidence="11">
    <location>
        <begin position="792"/>
        <end position="892"/>
    </location>
</feature>
<keyword evidence="8" id="KW-0812">Transmembrane</keyword>
<dbReference type="SUPFAM" id="SSF49265">
    <property type="entry name" value="Fibronectin type III"/>
    <property type="match status" value="2"/>
</dbReference>
<evidence type="ECO:0000256" key="7">
    <source>
        <dbReference type="SAM" id="MobiDB-lite"/>
    </source>
</evidence>
<feature type="disulfide bond" evidence="6">
    <location>
        <begin position="392"/>
        <end position="401"/>
    </location>
</feature>
<dbReference type="InterPro" id="IPR003961">
    <property type="entry name" value="FN3_dom"/>
</dbReference>
<dbReference type="Gene3D" id="1.10.287.70">
    <property type="match status" value="1"/>
</dbReference>
<evidence type="ECO:0000256" key="3">
    <source>
        <dbReference type="ARBA" id="ARBA00022737"/>
    </source>
</evidence>
<feature type="domain" description="EGF-like" evidence="10">
    <location>
        <begin position="487"/>
        <end position="525"/>
    </location>
</feature>
<evidence type="ECO:0000256" key="1">
    <source>
        <dbReference type="ARBA" id="ARBA00022536"/>
    </source>
</evidence>
<dbReference type="SMART" id="SM00060">
    <property type="entry name" value="FN3"/>
    <property type="match status" value="3"/>
</dbReference>
<dbReference type="FunFam" id="2.20.100.10:FF:000002">
    <property type="entry name" value="Unc-5 netrin receptor C"/>
    <property type="match status" value="1"/>
</dbReference>
<keyword evidence="5" id="KW-0325">Glycoprotein</keyword>
<dbReference type="Pfam" id="PF07885">
    <property type="entry name" value="Ion_trans_2"/>
    <property type="match status" value="1"/>
</dbReference>
<dbReference type="PROSITE" id="PS50026">
    <property type="entry name" value="EGF_3"/>
    <property type="match status" value="7"/>
</dbReference>
<keyword evidence="8" id="KW-0472">Membrane</keyword>
<evidence type="ECO:0000256" key="8">
    <source>
        <dbReference type="SAM" id="Phobius"/>
    </source>
</evidence>
<protein>
    <submittedName>
        <fullName evidence="12">Uncharacterized protein</fullName>
    </submittedName>
</protein>
<dbReference type="InterPro" id="IPR051830">
    <property type="entry name" value="NOTCH_homolog"/>
</dbReference>
<dbReference type="Gene3D" id="2.10.25.10">
    <property type="entry name" value="Laminin"/>
    <property type="match status" value="7"/>
</dbReference>
<dbReference type="InterPro" id="IPR013783">
    <property type="entry name" value="Ig-like_fold"/>
</dbReference>
<feature type="disulfide bond" evidence="6">
    <location>
        <begin position="496"/>
        <end position="513"/>
    </location>
</feature>
<keyword evidence="8" id="KW-1133">Transmembrane helix</keyword>
<dbReference type="PROSITE" id="PS50092">
    <property type="entry name" value="TSP1"/>
    <property type="match status" value="1"/>
</dbReference>
<keyword evidence="3" id="KW-0677">Repeat</keyword>
<feature type="disulfide bond" evidence="6">
    <location>
        <begin position="515"/>
        <end position="524"/>
    </location>
</feature>
<dbReference type="SMART" id="SM00209">
    <property type="entry name" value="TSP1"/>
    <property type="match status" value="1"/>
</dbReference>
<feature type="domain" description="EGF-like" evidence="10">
    <location>
        <begin position="89"/>
        <end position="125"/>
    </location>
</feature>